<dbReference type="InterPro" id="IPR058741">
    <property type="entry name" value="MurL_C"/>
</dbReference>
<dbReference type="EMBL" id="CP114040">
    <property type="protein sequence ID" value="WAS94779.1"/>
    <property type="molecule type" value="Genomic_DNA"/>
</dbReference>
<accession>A0ABY7H714</accession>
<protein>
    <recommendedName>
        <fullName evidence="5">UDP-N-acetyl-alpha-D-muramoyl-L-alanyl-L-glutamate epimerase</fullName>
    </recommendedName>
</protein>
<dbReference type="Pfam" id="PF26299">
    <property type="entry name" value="MurL_N"/>
    <property type="match status" value="1"/>
</dbReference>
<dbReference type="RefSeq" id="WP_269037114.1">
    <property type="nucleotide sequence ID" value="NZ_CP114040.1"/>
</dbReference>
<dbReference type="Proteomes" id="UP001164459">
    <property type="component" value="Chromosome"/>
</dbReference>
<evidence type="ECO:0000313" key="4">
    <source>
        <dbReference type="Proteomes" id="UP001164459"/>
    </source>
</evidence>
<feature type="domain" description="MurL N-terminal" evidence="2">
    <location>
        <begin position="240"/>
        <end position="304"/>
    </location>
</feature>
<name>A0ABY7H714_9BACT</name>
<reference evidence="3" key="1">
    <citation type="submission" date="2022-11" db="EMBL/GenBank/DDBJ databases">
        <title>Minimal conservation of predation-associated metabolite biosynthetic gene clusters underscores biosynthetic potential of Myxococcota including descriptions for ten novel species: Archangium lansinium sp. nov., Myxococcus landrumus sp. nov., Nannocystis bai.</title>
        <authorList>
            <person name="Ahearne A."/>
            <person name="Stevens C."/>
            <person name="Dowd S."/>
        </authorList>
    </citation>
    <scope>NUCLEOTIDE SEQUENCE</scope>
    <source>
        <strain evidence="3">Fl3</strain>
    </source>
</reference>
<evidence type="ECO:0008006" key="5">
    <source>
        <dbReference type="Google" id="ProtNLM"/>
    </source>
</evidence>
<evidence type="ECO:0000259" key="1">
    <source>
        <dbReference type="Pfam" id="PF26298"/>
    </source>
</evidence>
<organism evidence="3 4">
    <name type="scientific">Nannocystis punicea</name>
    <dbReference type="NCBI Taxonomy" id="2995304"/>
    <lineage>
        <taxon>Bacteria</taxon>
        <taxon>Pseudomonadati</taxon>
        <taxon>Myxococcota</taxon>
        <taxon>Polyangia</taxon>
        <taxon>Nannocystales</taxon>
        <taxon>Nannocystaceae</taxon>
        <taxon>Nannocystis</taxon>
    </lineage>
</organism>
<feature type="domain" description="MurL C-terminal" evidence="1">
    <location>
        <begin position="334"/>
        <end position="411"/>
    </location>
</feature>
<sequence length="476" mass="52610">MPDDLRHTAGGRVLRLRGLDFARHSVRFAFAVDGLTFSTTYWYEDVDFDALAAAHSREALQRLMFHVAALEAAKLCSLRPQRLCFGAWARFWTRELAALWRALFREVWAQWRYENDDPGYLGPEVLADEADAGEPLRPAVAPPVETLLFCGGGKDSLVAMRLLERAGVAFDTLGYSSSIYGPAALQHGLLDGLVRRCRPRRHFHQWILEDFLDSPVLRLHPELAIRTLCAAETPTSIFAALPIALQHGHPAISLAHERSADRGQLVWDRTGEEINHQWGKSAAAEALLNDYLQRHLLAGVAYHSVLKPIYDPVIFAMLRPDADDVAFTHSCNLRKPWCLRCPKCLYVWLGCAAFLPREVVRRTFGDDALLADPTLAPAFLALRARGGRQPFECIGGPEEATLFLAACAARKLRGPATADLPDAAALLRLVERYAEVDLAGSTMPPALGERVAPELLAGARAARVYLRGVLRGATEA</sequence>
<evidence type="ECO:0000259" key="2">
    <source>
        <dbReference type="Pfam" id="PF26299"/>
    </source>
</evidence>
<keyword evidence="4" id="KW-1185">Reference proteome</keyword>
<proteinExistence type="predicted"/>
<dbReference type="Pfam" id="PF26298">
    <property type="entry name" value="MurL_epimerase_C"/>
    <property type="match status" value="1"/>
</dbReference>
<dbReference type="InterPro" id="IPR058740">
    <property type="entry name" value="MurL_N"/>
</dbReference>
<gene>
    <name evidence="3" type="ORF">O0S08_01350</name>
</gene>
<evidence type="ECO:0000313" key="3">
    <source>
        <dbReference type="EMBL" id="WAS94779.1"/>
    </source>
</evidence>